<evidence type="ECO:0000313" key="2">
    <source>
        <dbReference type="Proteomes" id="UP000053766"/>
    </source>
</evidence>
<gene>
    <name evidence="1" type="ORF">DICVIV_10046</name>
</gene>
<proteinExistence type="predicted"/>
<reference evidence="2" key="2">
    <citation type="journal article" date="2016" name="Sci. Rep.">
        <title>Dictyocaulus viviparus genome, variome and transcriptome elucidate lungworm biology and support future intervention.</title>
        <authorList>
            <person name="McNulty S.N."/>
            <person name="Strube C."/>
            <person name="Rosa B.A."/>
            <person name="Martin J.C."/>
            <person name="Tyagi R."/>
            <person name="Choi Y.J."/>
            <person name="Wang Q."/>
            <person name="Hallsworth Pepin K."/>
            <person name="Zhang X."/>
            <person name="Ozersky P."/>
            <person name="Wilson R.K."/>
            <person name="Sternberg P.W."/>
            <person name="Gasser R.B."/>
            <person name="Mitreva M."/>
        </authorList>
    </citation>
    <scope>NUCLEOTIDE SEQUENCE [LARGE SCALE GENOMIC DNA]</scope>
    <source>
        <strain evidence="2">HannoverDv2000</strain>
    </source>
</reference>
<sequence>MSQIHLSSVCTAVLSYIPVTPTLRKRYERLLISIQGSTGKVTLVVPRITQVKEGIPTSNLRQLPEVTDMQPCTQTLRRLGGPWCT</sequence>
<evidence type="ECO:0000313" key="1">
    <source>
        <dbReference type="EMBL" id="KJH43938.1"/>
    </source>
</evidence>
<accession>A0A0D8XH59</accession>
<protein>
    <submittedName>
        <fullName evidence="1">Uncharacterized protein</fullName>
    </submittedName>
</protein>
<name>A0A0D8XH59_DICVI</name>
<dbReference type="OrthoDB" id="410104at2759"/>
<keyword evidence="2" id="KW-1185">Reference proteome</keyword>
<dbReference type="Proteomes" id="UP000053766">
    <property type="component" value="Unassembled WGS sequence"/>
</dbReference>
<reference evidence="1 2" key="1">
    <citation type="submission" date="2013-11" db="EMBL/GenBank/DDBJ databases">
        <title>Draft genome of the bovine lungworm Dictyocaulus viviparus.</title>
        <authorList>
            <person name="Mitreva M."/>
        </authorList>
    </citation>
    <scope>NUCLEOTIDE SEQUENCE [LARGE SCALE GENOMIC DNA]</scope>
    <source>
        <strain evidence="1 2">HannoverDv2000</strain>
    </source>
</reference>
<dbReference type="AlphaFoldDB" id="A0A0D8XH59"/>
<dbReference type="EMBL" id="KN716514">
    <property type="protein sequence ID" value="KJH43938.1"/>
    <property type="molecule type" value="Genomic_DNA"/>
</dbReference>
<organism evidence="1 2">
    <name type="scientific">Dictyocaulus viviparus</name>
    <name type="common">Bovine lungworm</name>
    <dbReference type="NCBI Taxonomy" id="29172"/>
    <lineage>
        <taxon>Eukaryota</taxon>
        <taxon>Metazoa</taxon>
        <taxon>Ecdysozoa</taxon>
        <taxon>Nematoda</taxon>
        <taxon>Chromadorea</taxon>
        <taxon>Rhabditida</taxon>
        <taxon>Rhabditina</taxon>
        <taxon>Rhabditomorpha</taxon>
        <taxon>Strongyloidea</taxon>
        <taxon>Metastrongylidae</taxon>
        <taxon>Dictyocaulus</taxon>
    </lineage>
</organism>